<keyword evidence="2" id="KW-1185">Reference proteome</keyword>
<evidence type="ECO:0000313" key="1">
    <source>
        <dbReference type="EMBL" id="KAK8211386.1"/>
    </source>
</evidence>
<dbReference type="EMBL" id="JAMKPW020000014">
    <property type="protein sequence ID" value="KAK8211386.1"/>
    <property type="molecule type" value="Genomic_DNA"/>
</dbReference>
<accession>A0ACC3SEW3</accession>
<reference evidence="1" key="1">
    <citation type="submission" date="2024-02" db="EMBL/GenBank/DDBJ databases">
        <title>Metagenome Assembled Genome of Zalaria obscura JY119.</title>
        <authorList>
            <person name="Vighnesh L."/>
            <person name="Jagadeeshwari U."/>
            <person name="Venkata Ramana C."/>
            <person name="Sasikala C."/>
        </authorList>
    </citation>
    <scope>NUCLEOTIDE SEQUENCE</scope>
    <source>
        <strain evidence="1">JY119</strain>
    </source>
</reference>
<proteinExistence type="predicted"/>
<evidence type="ECO:0000313" key="2">
    <source>
        <dbReference type="Proteomes" id="UP001320706"/>
    </source>
</evidence>
<dbReference type="Proteomes" id="UP001320706">
    <property type="component" value="Unassembled WGS sequence"/>
</dbReference>
<name>A0ACC3SEW3_9PEZI</name>
<comment type="caution">
    <text evidence="1">The sequence shown here is derived from an EMBL/GenBank/DDBJ whole genome shotgun (WGS) entry which is preliminary data.</text>
</comment>
<organism evidence="1 2">
    <name type="scientific">Zalaria obscura</name>
    <dbReference type="NCBI Taxonomy" id="2024903"/>
    <lineage>
        <taxon>Eukaryota</taxon>
        <taxon>Fungi</taxon>
        <taxon>Dikarya</taxon>
        <taxon>Ascomycota</taxon>
        <taxon>Pezizomycotina</taxon>
        <taxon>Dothideomycetes</taxon>
        <taxon>Dothideomycetidae</taxon>
        <taxon>Dothideales</taxon>
        <taxon>Zalariaceae</taxon>
        <taxon>Zalaria</taxon>
    </lineage>
</organism>
<sequence length="386" mass="44675">MQAEWYEENGRLYHSWRRGSYMYPHDEPEKDRMDIYHNLLYDHARIDLHSARLSPEQPGKPRILDVGCGTGFWAIDMAERYQNAEVCATYAPASKMFHTNECLQVLGLDLANIQPESIPRNVRFSIPTDFESLWTFGEESWDLIHLQMLCGSVSSWPNLYQKIFQHLRPGYGHIEQLEVDLEPRCDDGTLVPGSPLVQWYQYLRDATQSAHKPIAYQHNTRQLLEQAGFIDIKEQVIRAPYNGWPKDPMQKDIGRWYRFGLAESSGLEALSMAPFSRVFQWQRAQIDPFIAGVRRQVGDGHCHAYNNMCADQSKTRLDRKETIAMKVAAQRCCDLRCFPQHRAIPFTAGGTFTFHDHEHDGRFLCISGRHGYPFAVHVLQRNYPLA</sequence>
<protein>
    <submittedName>
        <fullName evidence="1">Secondary metabolism regulator lae1</fullName>
    </submittedName>
</protein>
<gene>
    <name evidence="1" type="primary">LAE1</name>
    <name evidence="1" type="ORF">M8818_003353</name>
</gene>